<keyword evidence="1" id="KW-0496">Mitochondrion</keyword>
<proteinExistence type="predicted"/>
<reference evidence="1" key="1">
    <citation type="journal article" date="2014" name="Mitochondrial DNA">
        <title>Repeat region absent in mitochondrial genome of tube-dwelling diatom Berkeleya fennica (Naviculales, Bacillariophyceae).</title>
        <authorList>
            <person name="An S.M."/>
            <person name="Noh J.H."/>
            <person name="Choi D.H."/>
            <person name="Lee J.H."/>
            <person name="Yang E.C."/>
        </authorList>
    </citation>
    <scope>NUCLEOTIDE SEQUENCE</scope>
</reference>
<sequence length="116" mass="13853">MGLLNFYLHGKTLLKNSVKKLLEKDKKLRLRLKNLEKQHFVFKSIFKNFNFFLLVRWNAFLKLKNLTASNSKVSTSNRCLYTINKKRFNKLTTFSRHIFLKLIRSGEINGIRKSSW</sequence>
<keyword evidence="1" id="KW-0689">Ribosomal protein</keyword>
<organism evidence="1">
    <name type="scientific">Berkeleya fennica</name>
    <name type="common">Tube-dwelling diatom</name>
    <dbReference type="NCBI Taxonomy" id="1577906"/>
    <lineage>
        <taxon>Eukaryota</taxon>
        <taxon>Sar</taxon>
        <taxon>Stramenopiles</taxon>
        <taxon>Ochrophyta</taxon>
        <taxon>Bacillariophyta</taxon>
        <taxon>Bacillariophyceae</taxon>
        <taxon>Bacillariophycidae</taxon>
        <taxon>Naviculales</taxon>
        <taxon>Berkeleyaceae</taxon>
        <taxon>Berkeleya</taxon>
    </lineage>
</organism>
<dbReference type="RefSeq" id="YP_009115280.1">
    <property type="nucleotide sequence ID" value="NC_026126.1"/>
</dbReference>
<dbReference type="Gene3D" id="1.10.287.1480">
    <property type="match status" value="1"/>
</dbReference>
<dbReference type="EMBL" id="KM886611">
    <property type="protein sequence ID" value="AJA05801.1"/>
    <property type="molecule type" value="Genomic_DNA"/>
</dbReference>
<geneLocation type="mitochondrion" evidence="1"/>
<dbReference type="SUPFAM" id="SSF57716">
    <property type="entry name" value="Glucocorticoid receptor-like (DNA-binding domain)"/>
    <property type="match status" value="1"/>
</dbReference>
<dbReference type="GeneID" id="22834838"/>
<dbReference type="AlphaFoldDB" id="A0A0U1XYK4"/>
<dbReference type="GO" id="GO:0005840">
    <property type="term" value="C:ribosome"/>
    <property type="evidence" value="ECO:0007669"/>
    <property type="project" value="UniProtKB-KW"/>
</dbReference>
<keyword evidence="1" id="KW-0687">Ribonucleoprotein</keyword>
<protein>
    <submittedName>
        <fullName evidence="1">Ribosomal protein S14</fullName>
    </submittedName>
</protein>
<evidence type="ECO:0000313" key="1">
    <source>
        <dbReference type="EMBL" id="AJA05801.1"/>
    </source>
</evidence>
<name>A0A0U1XYK4_BERFE</name>
<gene>
    <name evidence="1" type="primary">rps14</name>
    <name evidence="1" type="ORF">Bfen.m23</name>
</gene>
<accession>A0A0U1XYK4</accession>